<evidence type="ECO:0000313" key="2">
    <source>
        <dbReference type="EMBL" id="OGK17168.1"/>
    </source>
</evidence>
<sequence>MTSVENDIKFILNMYKTVLKSRLARILIIYYLILFFWWLKIYISGVRETQENYLFGFIYAFIALAGGVNGLLISKKWGGVKSYVGRGLIYFSLGLLGEWFGQTTWTYYNVIQKIEVPYPSIADIGYFSIIPLYALGVISLAKATGAKFKLRTMWGKLIIVLIPIIMVIISFNLFLQELSVDITNPIRTFLDFGYPLGEAVTISITLVVYEFSRGVLGGKMKNRILFILIALFTQYITDFTFLYKAGLGTYYNSGPVDLMYTTSFLITSLALIGFNSYD</sequence>
<name>A0A1F7GE52_9BACT</name>
<feature type="transmembrane region" description="Helical" evidence="1">
    <location>
        <begin position="153"/>
        <end position="174"/>
    </location>
</feature>
<keyword evidence="1" id="KW-1133">Transmembrane helix</keyword>
<evidence type="ECO:0008006" key="4">
    <source>
        <dbReference type="Google" id="ProtNLM"/>
    </source>
</evidence>
<protein>
    <recommendedName>
        <fullName evidence="4">Histidine kinase N-terminal 7TM region domain-containing protein</fullName>
    </recommendedName>
</protein>
<feature type="transmembrane region" description="Helical" evidence="1">
    <location>
        <begin position="194"/>
        <end position="212"/>
    </location>
</feature>
<evidence type="ECO:0000256" key="1">
    <source>
        <dbReference type="SAM" id="Phobius"/>
    </source>
</evidence>
<evidence type="ECO:0000313" key="3">
    <source>
        <dbReference type="Proteomes" id="UP000177208"/>
    </source>
</evidence>
<dbReference type="Proteomes" id="UP000177208">
    <property type="component" value="Unassembled WGS sequence"/>
</dbReference>
<gene>
    <name evidence="2" type="ORF">A2774_02090</name>
</gene>
<feature type="transmembrane region" description="Helical" evidence="1">
    <location>
        <begin position="224"/>
        <end position="246"/>
    </location>
</feature>
<accession>A0A1F7GE52</accession>
<feature type="transmembrane region" description="Helical" evidence="1">
    <location>
        <begin position="121"/>
        <end position="141"/>
    </location>
</feature>
<dbReference type="AlphaFoldDB" id="A0A1F7GE52"/>
<feature type="transmembrane region" description="Helical" evidence="1">
    <location>
        <begin position="23"/>
        <end position="41"/>
    </location>
</feature>
<keyword evidence="1" id="KW-0472">Membrane</keyword>
<proteinExistence type="predicted"/>
<keyword evidence="1" id="KW-0812">Transmembrane</keyword>
<reference evidence="2 3" key="1">
    <citation type="journal article" date="2016" name="Nat. Commun.">
        <title>Thousands of microbial genomes shed light on interconnected biogeochemical processes in an aquifer system.</title>
        <authorList>
            <person name="Anantharaman K."/>
            <person name="Brown C.T."/>
            <person name="Hug L.A."/>
            <person name="Sharon I."/>
            <person name="Castelle C.J."/>
            <person name="Probst A.J."/>
            <person name="Thomas B.C."/>
            <person name="Singh A."/>
            <person name="Wilkins M.J."/>
            <person name="Karaoz U."/>
            <person name="Brodie E.L."/>
            <person name="Williams K.H."/>
            <person name="Hubbard S.S."/>
            <person name="Banfield J.F."/>
        </authorList>
    </citation>
    <scope>NUCLEOTIDE SEQUENCE [LARGE SCALE GENOMIC DNA]</scope>
</reference>
<organism evidence="2 3">
    <name type="scientific">Candidatus Roizmanbacteria bacterium RIFCSPHIGHO2_01_FULL_39_12c</name>
    <dbReference type="NCBI Taxonomy" id="1802031"/>
    <lineage>
        <taxon>Bacteria</taxon>
        <taxon>Candidatus Roizmaniibacteriota</taxon>
    </lineage>
</organism>
<comment type="caution">
    <text evidence="2">The sequence shown here is derived from an EMBL/GenBank/DDBJ whole genome shotgun (WGS) entry which is preliminary data.</text>
</comment>
<dbReference type="EMBL" id="MFZG01000010">
    <property type="protein sequence ID" value="OGK17168.1"/>
    <property type="molecule type" value="Genomic_DNA"/>
</dbReference>
<feature type="transmembrane region" description="Helical" evidence="1">
    <location>
        <begin position="83"/>
        <end position="101"/>
    </location>
</feature>
<feature type="transmembrane region" description="Helical" evidence="1">
    <location>
        <begin position="258"/>
        <end position="277"/>
    </location>
</feature>
<feature type="transmembrane region" description="Helical" evidence="1">
    <location>
        <begin position="53"/>
        <end position="71"/>
    </location>
</feature>